<dbReference type="Gene3D" id="2.60.120.10">
    <property type="entry name" value="Jelly Rolls"/>
    <property type="match status" value="1"/>
</dbReference>
<dbReference type="GeneID" id="86842243"/>
<accession>A0A2N6PL72</accession>
<dbReference type="EMBL" id="PNFZ01000001">
    <property type="protein sequence ID" value="PMB99434.1"/>
    <property type="molecule type" value="Genomic_DNA"/>
</dbReference>
<sequence length="175" mass="18205">MTRELTPIATYADQPAAPWANGAGSTVELVSLDASAALTPGLPAWRLSIASLERPAAFSALPGMRRIFRPIGADVVLDIDRTRFALADGQACVFDGAAVTELVELPRPCHAVNLMITTAEAVAASAGEPPDPVVDGTFLLTLGGSRLGPGFTLLRTDEPAPSGMTDHAGVQVLRF</sequence>
<organism evidence="1 2">
    <name type="scientific">Brevibacterium luteolum</name>
    <dbReference type="NCBI Taxonomy" id="199591"/>
    <lineage>
        <taxon>Bacteria</taxon>
        <taxon>Bacillati</taxon>
        <taxon>Actinomycetota</taxon>
        <taxon>Actinomycetes</taxon>
        <taxon>Micrococcales</taxon>
        <taxon>Brevibacteriaceae</taxon>
        <taxon>Brevibacterium</taxon>
    </lineage>
</organism>
<evidence type="ECO:0008006" key="3">
    <source>
        <dbReference type="Google" id="ProtNLM"/>
    </source>
</evidence>
<keyword evidence="2" id="KW-1185">Reference proteome</keyword>
<proteinExistence type="predicted"/>
<name>A0A2N6PL72_9MICO</name>
<dbReference type="Proteomes" id="UP000235703">
    <property type="component" value="Unassembled WGS sequence"/>
</dbReference>
<dbReference type="InterPro" id="IPR010282">
    <property type="entry name" value="Uncharacterised_HutD/Ves"/>
</dbReference>
<dbReference type="InterPro" id="IPR014710">
    <property type="entry name" value="RmlC-like_jellyroll"/>
</dbReference>
<dbReference type="OrthoDB" id="9800082at2"/>
<reference evidence="1 2" key="1">
    <citation type="submission" date="2017-09" db="EMBL/GenBank/DDBJ databases">
        <title>Bacterial strain isolated from the female urinary microbiota.</title>
        <authorList>
            <person name="Thomas-White K."/>
            <person name="Kumar N."/>
            <person name="Forster S."/>
            <person name="Putonti C."/>
            <person name="Lawley T."/>
            <person name="Wolfe A.J."/>
        </authorList>
    </citation>
    <scope>NUCLEOTIDE SEQUENCE [LARGE SCALE GENOMIC DNA]</scope>
    <source>
        <strain evidence="1 2">UMB0680</strain>
    </source>
</reference>
<dbReference type="Pfam" id="PF05962">
    <property type="entry name" value="HutD"/>
    <property type="match status" value="1"/>
</dbReference>
<dbReference type="SUPFAM" id="SSF51182">
    <property type="entry name" value="RmlC-like cupins"/>
    <property type="match status" value="1"/>
</dbReference>
<protein>
    <recommendedName>
        <fullName evidence="3">HutD family protein</fullName>
    </recommendedName>
</protein>
<dbReference type="AlphaFoldDB" id="A0A2N6PL72"/>
<evidence type="ECO:0000313" key="2">
    <source>
        <dbReference type="Proteomes" id="UP000235703"/>
    </source>
</evidence>
<dbReference type="InterPro" id="IPR011051">
    <property type="entry name" value="RmlC_Cupin_sf"/>
</dbReference>
<gene>
    <name evidence="1" type="ORF">CJ198_02635</name>
</gene>
<evidence type="ECO:0000313" key="1">
    <source>
        <dbReference type="EMBL" id="PMB99434.1"/>
    </source>
</evidence>
<dbReference type="RefSeq" id="WP_102160476.1">
    <property type="nucleotide sequence ID" value="NZ_JALXPL010000011.1"/>
</dbReference>
<comment type="caution">
    <text evidence="1">The sequence shown here is derived from an EMBL/GenBank/DDBJ whole genome shotgun (WGS) entry which is preliminary data.</text>
</comment>